<dbReference type="RefSeq" id="WP_229713451.1">
    <property type="nucleotide sequence ID" value="NZ_BMML01000016.1"/>
</dbReference>
<dbReference type="EMBL" id="BMML01000016">
    <property type="protein sequence ID" value="GGN27081.1"/>
    <property type="molecule type" value="Genomic_DNA"/>
</dbReference>
<evidence type="ECO:0000313" key="1">
    <source>
        <dbReference type="EMBL" id="GGN27081.1"/>
    </source>
</evidence>
<name>A0A917XHV5_9ACTN</name>
<dbReference type="AlphaFoldDB" id="A0A917XHV5"/>
<reference evidence="1" key="1">
    <citation type="journal article" date="2014" name="Int. J. Syst. Evol. Microbiol.">
        <title>Complete genome sequence of Corynebacterium casei LMG S-19264T (=DSM 44701T), isolated from a smear-ripened cheese.</title>
        <authorList>
            <consortium name="US DOE Joint Genome Institute (JGI-PGF)"/>
            <person name="Walter F."/>
            <person name="Albersmeier A."/>
            <person name="Kalinowski J."/>
            <person name="Ruckert C."/>
        </authorList>
    </citation>
    <scope>NUCLEOTIDE SEQUENCE</scope>
    <source>
        <strain evidence="1">CGMCC 4.7110</strain>
    </source>
</reference>
<keyword evidence="2" id="KW-1185">Reference proteome</keyword>
<proteinExistence type="predicted"/>
<protein>
    <submittedName>
        <fullName evidence="1">Uncharacterized protein</fullName>
    </submittedName>
</protein>
<sequence length="60" mass="6338">MLPSALPWGLTGTPVSAAVQTREDARAVQAAVTRNMTEFLGVGPVTAPMTATLYTARHRV</sequence>
<comment type="caution">
    <text evidence="1">The sequence shown here is derived from an EMBL/GenBank/DDBJ whole genome shotgun (WGS) entry which is preliminary data.</text>
</comment>
<reference evidence="1" key="2">
    <citation type="submission" date="2020-09" db="EMBL/GenBank/DDBJ databases">
        <authorList>
            <person name="Sun Q."/>
            <person name="Zhou Y."/>
        </authorList>
    </citation>
    <scope>NUCLEOTIDE SEQUENCE</scope>
    <source>
        <strain evidence="1">CGMCC 4.7110</strain>
    </source>
</reference>
<gene>
    <name evidence="1" type="ORF">GCM10011578_062050</name>
</gene>
<dbReference type="Proteomes" id="UP000653411">
    <property type="component" value="Unassembled WGS sequence"/>
</dbReference>
<accession>A0A917XHV5</accession>
<organism evidence="1 2">
    <name type="scientific">Streptomyces fuscichromogenes</name>
    <dbReference type="NCBI Taxonomy" id="1324013"/>
    <lineage>
        <taxon>Bacteria</taxon>
        <taxon>Bacillati</taxon>
        <taxon>Actinomycetota</taxon>
        <taxon>Actinomycetes</taxon>
        <taxon>Kitasatosporales</taxon>
        <taxon>Streptomycetaceae</taxon>
        <taxon>Streptomyces</taxon>
    </lineage>
</organism>
<evidence type="ECO:0000313" key="2">
    <source>
        <dbReference type="Proteomes" id="UP000653411"/>
    </source>
</evidence>